<feature type="signal peptide" evidence="1">
    <location>
        <begin position="1"/>
        <end position="26"/>
    </location>
</feature>
<gene>
    <name evidence="2" type="ORF">QVN81_09030</name>
    <name evidence="3" type="ORF">QVN84_05810</name>
</gene>
<dbReference type="InterPro" id="IPR012334">
    <property type="entry name" value="Pectin_lyas_fold"/>
</dbReference>
<feature type="chain" id="PRO_5044003828" evidence="1">
    <location>
        <begin position="27"/>
        <end position="560"/>
    </location>
</feature>
<reference evidence="3" key="2">
    <citation type="submission" date="2023-08" db="EMBL/GenBank/DDBJ databases">
        <title>Identification and characterization of horizontal gene transfer across gut microbiota members of farm animals based on homology search.</title>
        <authorList>
            <person name="Schwarzerova J."/>
            <person name="Nykrynova M."/>
            <person name="Jureckova K."/>
            <person name="Cejkova D."/>
            <person name="Rychlik I."/>
        </authorList>
    </citation>
    <scope>NUCLEOTIDE SEQUENCE</scope>
    <source>
        <strain evidence="3">ET15</strain>
        <strain evidence="2">ET37</strain>
    </source>
</reference>
<evidence type="ECO:0000313" key="3">
    <source>
        <dbReference type="EMBL" id="MDN0025034.1"/>
    </source>
</evidence>
<evidence type="ECO:0000256" key="1">
    <source>
        <dbReference type="SAM" id="SignalP"/>
    </source>
</evidence>
<sequence length="560" mass="61766">MRHLTIVKLFMLSFMLSGLHTLPVTAKNVSVLEFGAKPDDGRDDTRALRKAAEYCRHHPGTTLTVPPGTYRLRDAAAEQLEQQVLSGKMGGDPEKVIFTPYYPYVRGLDFNGSDSVTIEATGAILMCEGWMEPLSITDCRNLTVRGMTIDYKRKPFSQGIVQEIKDNSFVVQFDERRIITDDIPITRMTLWDSSISGFYAEPFYFPRRRLLGNNRVEFEGHLPQRLRGAYIAALHSFHFRPAIFIGNSTSTTLDGVSIHSQPGMGIVGFDSTDITIHRLSVSPAEGFMFSTNTDATHFASCRGHISFDECSFRGQGDDATNVHGYYHNIASVEDGTVTLQLRSPTFTHAQTADIPRVGDSLELVRIATLVPEKTLRVTYVEHAPKAKDVKVRLDGELPENFGEYYLLNASKLPRLSFCRNSVWGQMARGVLVKTRGVEIKENIFRGCTGTAVHVGAESGWKEGSHAKDVTIADNVMVNCGLGAGTQFGASGIAVVIDAPQTDNTFLHENIRIYGNTIIGNGSNDCGIVVRNARHVELKDNHVRGCGKAVSTSSTDDIIIR</sequence>
<dbReference type="AlphaFoldDB" id="A0AAW7JII1"/>
<dbReference type="InterPro" id="IPR006626">
    <property type="entry name" value="PbH1"/>
</dbReference>
<name>A0AAW7JII1_9BACT</name>
<evidence type="ECO:0000313" key="4">
    <source>
        <dbReference type="Proteomes" id="UP001167831"/>
    </source>
</evidence>
<dbReference type="Proteomes" id="UP001168478">
    <property type="component" value="Unassembled WGS sequence"/>
</dbReference>
<dbReference type="EMBL" id="JAUEIF010000004">
    <property type="protein sequence ID" value="MDN0025034.1"/>
    <property type="molecule type" value="Genomic_DNA"/>
</dbReference>
<dbReference type="Proteomes" id="UP001167831">
    <property type="component" value="Unassembled WGS sequence"/>
</dbReference>
<organism evidence="3 5">
    <name type="scientific">Leyella lascolaii</name>
    <dbReference type="NCBI Taxonomy" id="1776379"/>
    <lineage>
        <taxon>Bacteria</taxon>
        <taxon>Pseudomonadati</taxon>
        <taxon>Bacteroidota</taxon>
        <taxon>Bacteroidia</taxon>
        <taxon>Bacteroidales</taxon>
        <taxon>Prevotellaceae</taxon>
        <taxon>Leyella</taxon>
    </lineage>
</organism>
<comment type="caution">
    <text evidence="3">The sequence shown here is derived from an EMBL/GenBank/DDBJ whole genome shotgun (WGS) entry which is preliminary data.</text>
</comment>
<dbReference type="SUPFAM" id="SSF51126">
    <property type="entry name" value="Pectin lyase-like"/>
    <property type="match status" value="1"/>
</dbReference>
<accession>A0AAW7JII1</accession>
<reference evidence="3" key="1">
    <citation type="submission" date="2023-06" db="EMBL/GenBank/DDBJ databases">
        <authorList>
            <person name="Zeman M."/>
            <person name="Kubasova T."/>
            <person name="Jahodarova E."/>
            <person name="Nykrynova M."/>
            <person name="Rychlik I."/>
        </authorList>
    </citation>
    <scope>NUCLEOTIDE SEQUENCE</scope>
    <source>
        <strain evidence="3">ET15</strain>
        <strain evidence="2">ET37</strain>
    </source>
</reference>
<dbReference type="Gene3D" id="2.160.20.10">
    <property type="entry name" value="Single-stranded right-handed beta-helix, Pectin lyase-like"/>
    <property type="match status" value="3"/>
</dbReference>
<dbReference type="EMBL" id="JAUEIE010000009">
    <property type="protein sequence ID" value="MDN0023159.1"/>
    <property type="molecule type" value="Genomic_DNA"/>
</dbReference>
<protein>
    <submittedName>
        <fullName evidence="3">Uncharacterized protein</fullName>
    </submittedName>
</protein>
<dbReference type="SMART" id="SM00710">
    <property type="entry name" value="PbH1"/>
    <property type="match status" value="5"/>
</dbReference>
<dbReference type="RefSeq" id="WP_289825620.1">
    <property type="nucleotide sequence ID" value="NZ_JAUEIE010000009.1"/>
</dbReference>
<evidence type="ECO:0000313" key="2">
    <source>
        <dbReference type="EMBL" id="MDN0023159.1"/>
    </source>
</evidence>
<evidence type="ECO:0000313" key="5">
    <source>
        <dbReference type="Proteomes" id="UP001168478"/>
    </source>
</evidence>
<dbReference type="InterPro" id="IPR011050">
    <property type="entry name" value="Pectin_lyase_fold/virulence"/>
</dbReference>
<proteinExistence type="predicted"/>
<keyword evidence="1" id="KW-0732">Signal</keyword>
<keyword evidence="4" id="KW-1185">Reference proteome</keyword>